<dbReference type="SUPFAM" id="SSF52540">
    <property type="entry name" value="P-loop containing nucleoside triphosphate hydrolases"/>
    <property type="match status" value="2"/>
</dbReference>
<gene>
    <name evidence="4" type="ORF">QRT03_18710</name>
</gene>
<dbReference type="CDD" id="cd18793">
    <property type="entry name" value="SF2_C_SNF"/>
    <property type="match status" value="1"/>
</dbReference>
<organism evidence="4 5">
    <name type="scientific">Actinomycetospora termitidis</name>
    <dbReference type="NCBI Taxonomy" id="3053470"/>
    <lineage>
        <taxon>Bacteria</taxon>
        <taxon>Bacillati</taxon>
        <taxon>Actinomycetota</taxon>
        <taxon>Actinomycetes</taxon>
        <taxon>Pseudonocardiales</taxon>
        <taxon>Pseudonocardiaceae</taxon>
        <taxon>Actinomycetospora</taxon>
    </lineage>
</organism>
<dbReference type="InterPro" id="IPR000330">
    <property type="entry name" value="SNF2_N"/>
</dbReference>
<keyword evidence="4" id="KW-0067">ATP-binding</keyword>
<accession>A0ABT7MDE8</accession>
<comment type="caution">
    <text evidence="4">The sequence shown here is derived from an EMBL/GenBank/DDBJ whole genome shotgun (WGS) entry which is preliminary data.</text>
</comment>
<dbReference type="InterPro" id="IPR027417">
    <property type="entry name" value="P-loop_NTPase"/>
</dbReference>
<keyword evidence="4" id="KW-0347">Helicase</keyword>
<dbReference type="InterPro" id="IPR038718">
    <property type="entry name" value="SNF2-like_sf"/>
</dbReference>
<dbReference type="CDD" id="cd18012">
    <property type="entry name" value="DEXQc_arch_SWI2_SNF2"/>
    <property type="match status" value="1"/>
</dbReference>
<dbReference type="EC" id="3.6.4.-" evidence="4"/>
<dbReference type="RefSeq" id="WP_286054504.1">
    <property type="nucleotide sequence ID" value="NZ_JASVWF010000004.1"/>
</dbReference>
<dbReference type="InterPro" id="IPR049730">
    <property type="entry name" value="SNF2/RAD54-like_C"/>
</dbReference>
<dbReference type="Pfam" id="PF12419">
    <property type="entry name" value="DUF3670"/>
    <property type="match status" value="1"/>
</dbReference>
<dbReference type="Pfam" id="PF00271">
    <property type="entry name" value="Helicase_C"/>
    <property type="match status" value="1"/>
</dbReference>
<dbReference type="EMBL" id="JASVWF010000004">
    <property type="protein sequence ID" value="MDL5158007.1"/>
    <property type="molecule type" value="Genomic_DNA"/>
</dbReference>
<proteinExistence type="predicted"/>
<keyword evidence="4" id="KW-0547">Nucleotide-binding</keyword>
<dbReference type="InterPro" id="IPR022138">
    <property type="entry name" value="DUF3670"/>
</dbReference>
<dbReference type="Gene3D" id="3.40.50.10810">
    <property type="entry name" value="Tandem AAA-ATPase domain"/>
    <property type="match status" value="1"/>
</dbReference>
<dbReference type="InterPro" id="IPR014001">
    <property type="entry name" value="Helicase_ATP-bd"/>
</dbReference>
<dbReference type="Proteomes" id="UP001231924">
    <property type="component" value="Unassembled WGS sequence"/>
</dbReference>
<dbReference type="Pfam" id="PF00176">
    <property type="entry name" value="SNF2-rel_dom"/>
    <property type="match status" value="1"/>
</dbReference>
<dbReference type="PROSITE" id="PS51194">
    <property type="entry name" value="HELICASE_CTER"/>
    <property type="match status" value="1"/>
</dbReference>
<dbReference type="PANTHER" id="PTHR10799">
    <property type="entry name" value="SNF2/RAD54 HELICASE FAMILY"/>
    <property type="match status" value="1"/>
</dbReference>
<name>A0ABT7MDE8_9PSEU</name>
<keyword evidence="5" id="KW-1185">Reference proteome</keyword>
<evidence type="ECO:0000259" key="2">
    <source>
        <dbReference type="PROSITE" id="PS51192"/>
    </source>
</evidence>
<sequence>MLALHAAWSPGRGLCLWAEDPARTAGDAPRSRARGARPHPFAADHEQLRAVAAALATTGGEGQAVLHLPSTGGPGSTDRAPVRSDADTAPAALAPWTVPVLELDAGALQRSEPLPGEGPGFAVLRALASFAADLVTRGRLLPAPDPGHDDGALGWRPVLQGRDLVAADAFAAALPPAVRAEAVDGRALADGVGPDPAEVVTEALTVFADAEARHRLVDDPPVPVLLEAAGAGDLDEGLARWDVVGAPHAGPARGTFRLTEIVVDDLGHAVEGEPRFWLEFSLQSSQDPSLRVTAESIWRDAGSLRRWLDDPSEELLAELGRAAAIYPELTDALRVPRPTGMELDREGTHHFLLHVAAALDRAGFGVLLPSWWTEPARLGLTATAGGAGPEGVVATNGRLRREELVDFSWKLAVDGESLSDEEMRALVHAKAPLVFLRGRWVAVDPERLRAGLEFLDRAPTEGTVGDVLTLHSAYHDDLPPEWAAPLPVEDVAASGPLGSLLAGAVDAHLELLDDPPALEATLRPYQRRGVSWLAFLSGLRVGGVLADDMGLGKTLQVLALEAHERTEELAPTLLVAPTSVVGNWQREAARFTPGLRVVVHHGSGRTTGDLTAMLADADLVVTSYGTLTRDVAELSRHHYRRLVLDEAQLVKNNRSRAARAVRTVDAEHRLALTGTPVENRLAELWSIMDAVNPGLLGGITAFRDRYAVPIERHGRSDVAKRLQTAVRPFLLRRVKTDKAVVDDLPDKIETVERCSLTAEQASLYQVVVDEMTETLHGLETAGKQGIERRGRVLAALTKLKQVCDHPALLLHDGSPLARRSGKLARVEEIVAEILAAGEKALLFTQFTAFGDELAPHLARRFGVEVLWLHGGTSRRARDRMVEAFQSDDGPPLFLLSLKAGGTGLTLTAAQHVIHLDRWWNPAVEDQATDRAFRIGQKRTVQVRKLVCGGTVEERIDDLIEGKRVLAGQVIGDGGDDPDWLTGLSTDELRRIVALDPGATAEDEDDEMGDDDAA</sequence>
<reference evidence="4 5" key="1">
    <citation type="submission" date="2023-06" db="EMBL/GenBank/DDBJ databases">
        <title>Actinomycetospora Odt1-22.</title>
        <authorList>
            <person name="Supong K."/>
        </authorList>
    </citation>
    <scope>NUCLEOTIDE SEQUENCE [LARGE SCALE GENOMIC DNA]</scope>
    <source>
        <strain evidence="4 5">Odt1-22</strain>
    </source>
</reference>
<protein>
    <submittedName>
        <fullName evidence="4">DEAD/DEAH box helicase</fullName>
        <ecNumber evidence="4">3.6.4.-</ecNumber>
    </submittedName>
</protein>
<feature type="domain" description="Helicase C-terminal" evidence="3">
    <location>
        <begin position="825"/>
        <end position="970"/>
    </location>
</feature>
<dbReference type="SMART" id="SM00490">
    <property type="entry name" value="HELICc"/>
    <property type="match status" value="1"/>
</dbReference>
<keyword evidence="1 4" id="KW-0378">Hydrolase</keyword>
<evidence type="ECO:0000313" key="4">
    <source>
        <dbReference type="EMBL" id="MDL5158007.1"/>
    </source>
</evidence>
<evidence type="ECO:0000313" key="5">
    <source>
        <dbReference type="Proteomes" id="UP001231924"/>
    </source>
</evidence>
<dbReference type="GO" id="GO:0004386">
    <property type="term" value="F:helicase activity"/>
    <property type="evidence" value="ECO:0007669"/>
    <property type="project" value="UniProtKB-KW"/>
</dbReference>
<feature type="domain" description="Helicase ATP-binding" evidence="2">
    <location>
        <begin position="534"/>
        <end position="694"/>
    </location>
</feature>
<dbReference type="PROSITE" id="PS51192">
    <property type="entry name" value="HELICASE_ATP_BIND_1"/>
    <property type="match status" value="1"/>
</dbReference>
<dbReference type="Gene3D" id="3.40.50.300">
    <property type="entry name" value="P-loop containing nucleotide triphosphate hydrolases"/>
    <property type="match status" value="1"/>
</dbReference>
<dbReference type="GO" id="GO:0016787">
    <property type="term" value="F:hydrolase activity"/>
    <property type="evidence" value="ECO:0007669"/>
    <property type="project" value="UniProtKB-KW"/>
</dbReference>
<dbReference type="SMART" id="SM00487">
    <property type="entry name" value="DEXDc"/>
    <property type="match status" value="1"/>
</dbReference>
<dbReference type="InterPro" id="IPR001650">
    <property type="entry name" value="Helicase_C-like"/>
</dbReference>
<evidence type="ECO:0000256" key="1">
    <source>
        <dbReference type="ARBA" id="ARBA00022801"/>
    </source>
</evidence>
<evidence type="ECO:0000259" key="3">
    <source>
        <dbReference type="PROSITE" id="PS51194"/>
    </source>
</evidence>